<dbReference type="InterPro" id="IPR010817">
    <property type="entry name" value="HemY_N"/>
</dbReference>
<evidence type="ECO:0000259" key="7">
    <source>
        <dbReference type="Pfam" id="PF07219"/>
    </source>
</evidence>
<evidence type="ECO:0000256" key="1">
    <source>
        <dbReference type="ARBA" id="ARBA00004370"/>
    </source>
</evidence>
<evidence type="ECO:0000256" key="2">
    <source>
        <dbReference type="ARBA" id="ARBA00022692"/>
    </source>
</evidence>
<reference evidence="9" key="1">
    <citation type="journal article" date="2011" name="J. Bacteriol.">
        <title>Genome sequences of eight morphologically diverse alphaproteobacteria.</title>
        <authorList>
            <consortium name="US DOE Joint Genome Institute"/>
            <person name="Brown P.J."/>
            <person name="Kysela D.T."/>
            <person name="Buechlein A."/>
            <person name="Hemmerich C."/>
            <person name="Brun Y.V."/>
        </authorList>
    </citation>
    <scope>NUCLEOTIDE SEQUENCE [LARGE SCALE GENOMIC DNA]</scope>
    <source>
        <strain evidence="9">ATCC 51888 / DSM 1869 / NCIB 11706 / TK 0415</strain>
    </source>
</reference>
<evidence type="ECO:0000313" key="8">
    <source>
        <dbReference type="EMBL" id="ADJ25238.1"/>
    </source>
</evidence>
<feature type="compositionally biased region" description="Low complexity" evidence="5">
    <location>
        <begin position="489"/>
        <end position="529"/>
    </location>
</feature>
<dbReference type="Gene3D" id="1.25.40.10">
    <property type="entry name" value="Tetratricopeptide repeat domain"/>
    <property type="match status" value="1"/>
</dbReference>
<feature type="region of interest" description="Disordered" evidence="5">
    <location>
        <begin position="451"/>
        <end position="577"/>
    </location>
</feature>
<organism evidence="8 9">
    <name type="scientific">Hyphomicrobium denitrificans (strain ATCC 51888 / DSM 1869 / NCIMB 11706 / TK 0415)</name>
    <dbReference type="NCBI Taxonomy" id="582899"/>
    <lineage>
        <taxon>Bacteria</taxon>
        <taxon>Pseudomonadati</taxon>
        <taxon>Pseudomonadota</taxon>
        <taxon>Alphaproteobacteria</taxon>
        <taxon>Hyphomicrobiales</taxon>
        <taxon>Hyphomicrobiaceae</taxon>
        <taxon>Hyphomicrobium</taxon>
    </lineage>
</organism>
<evidence type="ECO:0000313" key="9">
    <source>
        <dbReference type="Proteomes" id="UP000002033"/>
    </source>
</evidence>
<comment type="subcellular location">
    <subcellularLocation>
        <location evidence="1">Membrane</location>
    </subcellularLocation>
</comment>
<feature type="domain" description="HemY N-terminal" evidence="7">
    <location>
        <begin position="26"/>
        <end position="132"/>
    </location>
</feature>
<keyword evidence="4 6" id="KW-0472">Membrane</keyword>
<proteinExistence type="predicted"/>
<keyword evidence="9" id="KW-1185">Reference proteome</keyword>
<evidence type="ECO:0000256" key="4">
    <source>
        <dbReference type="ARBA" id="ARBA00023136"/>
    </source>
</evidence>
<evidence type="ECO:0000256" key="5">
    <source>
        <dbReference type="SAM" id="MobiDB-lite"/>
    </source>
</evidence>
<sequence>MVRLVVYLVTIALIASGLAWLADRPGTLQIAWQGYDIETSVFRAVVLLAAAVASIVFLWSVFRALWNSPAAIGGRLVQRRQRKGLDAVSSGLIAIGAGDSTLASRFALQARKSLPHEPLTHLLRAQSAELSGDRATARRIYEAMLASPETELLGLRGLFLEAQHQGADEAARQFADRALKANPKLGWSATALFEQQCKQKDWTGALETLQHARKNGHIAKADADRKRAVLLTAKAQNVEEDSPDRALTLAMEAHALAPDLVPAAAIAGRILASRGNTAKAAKVLQKTWAKSPHPDLASAYAYARVGDSTRDRFDRERQLAALNPHSIESPIAVATAAIEARMYDEARRVLEPLLPERLTQRVATLMARIEAGDNGDKGRVREWLARAMNAARDPAWIADGVISDHWEPTSPVDGRLDAFQWRVPVETRDATRNEILARRIEELIAIEAPTVAPEAPSREAATEAGADVIDAEPVTVTAKPAPLPEERAAAPTATTPEKPVEQAAPAVAPKPAATPERTATADVPATAAAREARPAQPVHKDASKLYVAPRAPDDPGTEPPAPEPEQPIARRSFRAVS</sequence>
<dbReference type="HOGENOM" id="CLU_028454_0_0_5"/>
<dbReference type="eggNOG" id="COG3898">
    <property type="taxonomic scope" value="Bacteria"/>
</dbReference>
<protein>
    <submittedName>
        <fullName evidence="8">HemY domain protein</fullName>
    </submittedName>
</protein>
<accession>D8JY34</accession>
<dbReference type="InterPro" id="IPR011990">
    <property type="entry name" value="TPR-like_helical_dom_sf"/>
</dbReference>
<name>D8JY34_HYPDA</name>
<dbReference type="KEGG" id="hdn:Hden_3447"/>
<dbReference type="Pfam" id="PF07219">
    <property type="entry name" value="HemY_N"/>
    <property type="match status" value="1"/>
</dbReference>
<keyword evidence="2 6" id="KW-0812">Transmembrane</keyword>
<gene>
    <name evidence="8" type="ordered locus">Hden_3447</name>
</gene>
<dbReference type="EMBL" id="CP002083">
    <property type="protein sequence ID" value="ADJ25238.1"/>
    <property type="molecule type" value="Genomic_DNA"/>
</dbReference>
<dbReference type="InterPro" id="IPR016982">
    <property type="entry name" value="Mms48"/>
</dbReference>
<keyword evidence="3 6" id="KW-1133">Transmembrane helix</keyword>
<feature type="compositionally biased region" description="Basic and acidic residues" evidence="5">
    <location>
        <begin position="530"/>
        <end position="543"/>
    </location>
</feature>
<dbReference type="Proteomes" id="UP000002033">
    <property type="component" value="Chromosome"/>
</dbReference>
<dbReference type="SUPFAM" id="SSF48452">
    <property type="entry name" value="TPR-like"/>
    <property type="match status" value="1"/>
</dbReference>
<evidence type="ECO:0000256" key="3">
    <source>
        <dbReference type="ARBA" id="ARBA00022989"/>
    </source>
</evidence>
<evidence type="ECO:0000256" key="6">
    <source>
        <dbReference type="SAM" id="Phobius"/>
    </source>
</evidence>
<dbReference type="GO" id="GO:0016020">
    <property type="term" value="C:membrane"/>
    <property type="evidence" value="ECO:0007669"/>
    <property type="project" value="UniProtKB-SubCell"/>
</dbReference>
<dbReference type="RefSeq" id="WP_013217397.1">
    <property type="nucleotide sequence ID" value="NC_014313.1"/>
</dbReference>
<dbReference type="OrthoDB" id="9798343at2"/>
<feature type="transmembrane region" description="Helical" evidence="6">
    <location>
        <begin position="87"/>
        <end position="108"/>
    </location>
</feature>
<dbReference type="PIRSF" id="PIRSF031802">
    <property type="entry name" value="UCP031802"/>
    <property type="match status" value="1"/>
</dbReference>
<feature type="transmembrane region" description="Helical" evidence="6">
    <location>
        <begin position="45"/>
        <end position="66"/>
    </location>
</feature>
<dbReference type="STRING" id="582899.Hden_3447"/>
<dbReference type="AlphaFoldDB" id="D8JY34"/>